<keyword evidence="2" id="KW-1185">Reference proteome</keyword>
<name>A0ACB7RXB4_HYAAI</name>
<comment type="caution">
    <text evidence="1">The sequence shown here is derived from an EMBL/GenBank/DDBJ whole genome shotgun (WGS) entry which is preliminary data.</text>
</comment>
<dbReference type="Proteomes" id="UP000821845">
    <property type="component" value="Chromosome 7"/>
</dbReference>
<sequence>MNRRNQYTAAFKKRAILLAEERGNSSAARHLGLTESTVRGLEKCRDRIFEAAPTRKAFRGPKTGRFPKIEEDLAESTVPHCSLMLAKRASVSNVARWINSAWEALSSAVVSWAFLKCCLSEQSERHGRRRSFCRQRQGLEQRERVIGHFPTAAKVNKALRVTAF</sequence>
<evidence type="ECO:0000313" key="2">
    <source>
        <dbReference type="Proteomes" id="UP000821845"/>
    </source>
</evidence>
<evidence type="ECO:0000313" key="1">
    <source>
        <dbReference type="EMBL" id="KAH6927113.1"/>
    </source>
</evidence>
<organism evidence="1 2">
    <name type="scientific">Hyalomma asiaticum</name>
    <name type="common">Tick</name>
    <dbReference type="NCBI Taxonomy" id="266040"/>
    <lineage>
        <taxon>Eukaryota</taxon>
        <taxon>Metazoa</taxon>
        <taxon>Ecdysozoa</taxon>
        <taxon>Arthropoda</taxon>
        <taxon>Chelicerata</taxon>
        <taxon>Arachnida</taxon>
        <taxon>Acari</taxon>
        <taxon>Parasitiformes</taxon>
        <taxon>Ixodida</taxon>
        <taxon>Ixodoidea</taxon>
        <taxon>Ixodidae</taxon>
        <taxon>Hyalomminae</taxon>
        <taxon>Hyalomma</taxon>
    </lineage>
</organism>
<proteinExistence type="predicted"/>
<gene>
    <name evidence="1" type="ORF">HPB50_026895</name>
</gene>
<protein>
    <submittedName>
        <fullName evidence="1">Uncharacterized protein</fullName>
    </submittedName>
</protein>
<dbReference type="EMBL" id="CM023487">
    <property type="protein sequence ID" value="KAH6927113.1"/>
    <property type="molecule type" value="Genomic_DNA"/>
</dbReference>
<accession>A0ACB7RXB4</accession>
<reference evidence="1" key="1">
    <citation type="submission" date="2020-05" db="EMBL/GenBank/DDBJ databases">
        <title>Large-scale comparative analyses of tick genomes elucidate their genetic diversity and vector capacities.</title>
        <authorList>
            <person name="Jia N."/>
            <person name="Wang J."/>
            <person name="Shi W."/>
            <person name="Du L."/>
            <person name="Sun Y."/>
            <person name="Zhan W."/>
            <person name="Jiang J."/>
            <person name="Wang Q."/>
            <person name="Zhang B."/>
            <person name="Ji P."/>
            <person name="Sakyi L.B."/>
            <person name="Cui X."/>
            <person name="Yuan T."/>
            <person name="Jiang B."/>
            <person name="Yang W."/>
            <person name="Lam T.T.-Y."/>
            <person name="Chang Q."/>
            <person name="Ding S."/>
            <person name="Wang X."/>
            <person name="Zhu J."/>
            <person name="Ruan X."/>
            <person name="Zhao L."/>
            <person name="Wei J."/>
            <person name="Que T."/>
            <person name="Du C."/>
            <person name="Cheng J."/>
            <person name="Dai P."/>
            <person name="Han X."/>
            <person name="Huang E."/>
            <person name="Gao Y."/>
            <person name="Liu J."/>
            <person name="Shao H."/>
            <person name="Ye R."/>
            <person name="Li L."/>
            <person name="Wei W."/>
            <person name="Wang X."/>
            <person name="Wang C."/>
            <person name="Yang T."/>
            <person name="Huo Q."/>
            <person name="Li W."/>
            <person name="Guo W."/>
            <person name="Chen H."/>
            <person name="Zhou L."/>
            <person name="Ni X."/>
            <person name="Tian J."/>
            <person name="Zhou Y."/>
            <person name="Sheng Y."/>
            <person name="Liu T."/>
            <person name="Pan Y."/>
            <person name="Xia L."/>
            <person name="Li J."/>
            <person name="Zhao F."/>
            <person name="Cao W."/>
        </authorList>
    </citation>
    <scope>NUCLEOTIDE SEQUENCE</scope>
    <source>
        <strain evidence="1">Hyas-2018</strain>
    </source>
</reference>